<evidence type="ECO:0000256" key="1">
    <source>
        <dbReference type="SAM" id="MobiDB-lite"/>
    </source>
</evidence>
<evidence type="ECO:0000313" key="2">
    <source>
        <dbReference type="EMBL" id="UJO23951.1"/>
    </source>
</evidence>
<gene>
    <name evidence="2" type="ORF">CLAFUR5_12722</name>
</gene>
<feature type="region of interest" description="Disordered" evidence="1">
    <location>
        <begin position="251"/>
        <end position="300"/>
    </location>
</feature>
<reference evidence="2" key="2">
    <citation type="journal article" date="2022" name="Microb. Genom.">
        <title>A chromosome-scale genome assembly of the tomato pathogen Cladosporium fulvum reveals a compartmentalized genome architecture and the presence of a dispensable chromosome.</title>
        <authorList>
            <person name="Zaccaron A.Z."/>
            <person name="Chen L.H."/>
            <person name="Samaras A."/>
            <person name="Stergiopoulos I."/>
        </authorList>
    </citation>
    <scope>NUCLEOTIDE SEQUENCE</scope>
    <source>
        <strain evidence="2">Race5_Kim</strain>
    </source>
</reference>
<sequence>MHNQTRSATSSSSTGRVLAIPELLEAILLRVDNEKSTLSFGTCVVSPPATRLFPLRRVSKTWNNLINNSVNLQRQMYLSPNSLPCATTDEHIDTDAAPVLCLMKLLTPTEKRLKVAAKIMSTHPSIAPVRFQTAALRHRGHNLIASPDILYCQIKAHVARLKALGDPFHRHNASWRSMKISMSPLDNAVIQLRFPLSCTPPPVIHLGREWHIYRSLQLESEEGETLGDVFDAYLELFEILEEMWSATKEPGVTMRQTRDAVRRARSRSNAKHGDDSGASGEEWHGEVGDGIVKRNRRASS</sequence>
<organism evidence="2 3">
    <name type="scientific">Passalora fulva</name>
    <name type="common">Tomato leaf mold</name>
    <name type="synonym">Cladosporium fulvum</name>
    <dbReference type="NCBI Taxonomy" id="5499"/>
    <lineage>
        <taxon>Eukaryota</taxon>
        <taxon>Fungi</taxon>
        <taxon>Dikarya</taxon>
        <taxon>Ascomycota</taxon>
        <taxon>Pezizomycotina</taxon>
        <taxon>Dothideomycetes</taxon>
        <taxon>Dothideomycetidae</taxon>
        <taxon>Mycosphaerellales</taxon>
        <taxon>Mycosphaerellaceae</taxon>
        <taxon>Fulvia</taxon>
    </lineage>
</organism>
<protein>
    <submittedName>
        <fullName evidence="2">Uncharacterized protein</fullName>
    </submittedName>
</protein>
<dbReference type="AlphaFoldDB" id="A0A9Q8UVG2"/>
<dbReference type="RefSeq" id="XP_047768317.1">
    <property type="nucleotide sequence ID" value="XM_047911870.1"/>
</dbReference>
<proteinExistence type="predicted"/>
<evidence type="ECO:0000313" key="3">
    <source>
        <dbReference type="Proteomes" id="UP000756132"/>
    </source>
</evidence>
<dbReference type="Proteomes" id="UP000756132">
    <property type="component" value="Chromosome 11"/>
</dbReference>
<keyword evidence="3" id="KW-1185">Reference proteome</keyword>
<dbReference type="GeneID" id="71992600"/>
<dbReference type="KEGG" id="ffu:CLAFUR5_12722"/>
<reference evidence="2" key="1">
    <citation type="submission" date="2021-12" db="EMBL/GenBank/DDBJ databases">
        <authorList>
            <person name="Zaccaron A."/>
            <person name="Stergiopoulos I."/>
        </authorList>
    </citation>
    <scope>NUCLEOTIDE SEQUENCE</scope>
    <source>
        <strain evidence="2">Race5_Kim</strain>
    </source>
</reference>
<name>A0A9Q8UVG2_PASFU</name>
<accession>A0A9Q8UVG2</accession>
<dbReference type="EMBL" id="CP090173">
    <property type="protein sequence ID" value="UJO23951.1"/>
    <property type="molecule type" value="Genomic_DNA"/>
</dbReference>
<feature type="compositionally biased region" description="Basic and acidic residues" evidence="1">
    <location>
        <begin position="271"/>
        <end position="287"/>
    </location>
</feature>